<evidence type="ECO:0000313" key="1">
    <source>
        <dbReference type="EMBL" id="KAL2550116.1"/>
    </source>
</evidence>
<accession>A0ABD1WKN5</accession>
<dbReference type="AlphaFoldDB" id="A0ABD1WKN5"/>
<evidence type="ECO:0000313" key="2">
    <source>
        <dbReference type="Proteomes" id="UP001604277"/>
    </source>
</evidence>
<dbReference type="Proteomes" id="UP001604277">
    <property type="component" value="Unassembled WGS sequence"/>
</dbReference>
<comment type="caution">
    <text evidence="1">The sequence shown here is derived from an EMBL/GenBank/DDBJ whole genome shotgun (WGS) entry which is preliminary data.</text>
</comment>
<evidence type="ECO:0008006" key="3">
    <source>
        <dbReference type="Google" id="ProtNLM"/>
    </source>
</evidence>
<organism evidence="1 2">
    <name type="scientific">Forsythia ovata</name>
    <dbReference type="NCBI Taxonomy" id="205694"/>
    <lineage>
        <taxon>Eukaryota</taxon>
        <taxon>Viridiplantae</taxon>
        <taxon>Streptophyta</taxon>
        <taxon>Embryophyta</taxon>
        <taxon>Tracheophyta</taxon>
        <taxon>Spermatophyta</taxon>
        <taxon>Magnoliopsida</taxon>
        <taxon>eudicotyledons</taxon>
        <taxon>Gunneridae</taxon>
        <taxon>Pentapetalae</taxon>
        <taxon>asterids</taxon>
        <taxon>lamiids</taxon>
        <taxon>Lamiales</taxon>
        <taxon>Oleaceae</taxon>
        <taxon>Forsythieae</taxon>
        <taxon>Forsythia</taxon>
    </lineage>
</organism>
<keyword evidence="2" id="KW-1185">Reference proteome</keyword>
<name>A0ABD1WKN5_9LAMI</name>
<dbReference type="EMBL" id="JBFOLJ010000003">
    <property type="protein sequence ID" value="KAL2550116.1"/>
    <property type="molecule type" value="Genomic_DNA"/>
</dbReference>
<reference evidence="2" key="1">
    <citation type="submission" date="2024-07" db="EMBL/GenBank/DDBJ databases">
        <title>Two chromosome-level genome assemblies of Korean endemic species Abeliophyllum distichum and Forsythia ovata (Oleaceae).</title>
        <authorList>
            <person name="Jang H."/>
        </authorList>
    </citation>
    <scope>NUCLEOTIDE SEQUENCE [LARGE SCALE GENOMIC DNA]</scope>
</reference>
<proteinExistence type="predicted"/>
<protein>
    <recommendedName>
        <fullName evidence="3">CCHC-type domain-containing protein</fullName>
    </recommendedName>
</protein>
<sequence>MKGESMPCFMCGRTNHVTQDYYFKKTKEYKFKPKSQKDQVSPNRQFGDWLVGVTLSAYAASSTKKPGAIITSDCIKLNDWFQNCVETTIPDGCSQNNMINEPPPSNFQFMPTPGIDLAEHARSVVPSPNLEYITKTMDLNNMIKDLEQM</sequence>
<gene>
    <name evidence="1" type="ORF">Fot_11646</name>
</gene>